<dbReference type="InterPro" id="IPR038305">
    <property type="entry name" value="HeLo_sf"/>
</dbReference>
<evidence type="ECO:0000259" key="1">
    <source>
        <dbReference type="PROSITE" id="PS50011"/>
    </source>
</evidence>
<reference evidence="2" key="1">
    <citation type="submission" date="2020-01" db="EMBL/GenBank/DDBJ databases">
        <authorList>
            <consortium name="DOE Joint Genome Institute"/>
            <person name="Haridas S."/>
            <person name="Albert R."/>
            <person name="Binder M."/>
            <person name="Bloem J."/>
            <person name="Labutti K."/>
            <person name="Salamov A."/>
            <person name="Andreopoulos B."/>
            <person name="Baker S.E."/>
            <person name="Barry K."/>
            <person name="Bills G."/>
            <person name="Bluhm B.H."/>
            <person name="Cannon C."/>
            <person name="Castanera R."/>
            <person name="Culley D.E."/>
            <person name="Daum C."/>
            <person name="Ezra D."/>
            <person name="Gonzalez J.B."/>
            <person name="Henrissat B."/>
            <person name="Kuo A."/>
            <person name="Liang C."/>
            <person name="Lipzen A."/>
            <person name="Lutzoni F."/>
            <person name="Magnuson J."/>
            <person name="Mondo S."/>
            <person name="Nolan M."/>
            <person name="Ohm R."/>
            <person name="Pangilinan J."/>
            <person name="Park H.-J."/>
            <person name="Ramirez L."/>
            <person name="Alfaro M."/>
            <person name="Sun H."/>
            <person name="Tritt A."/>
            <person name="Yoshinaga Y."/>
            <person name="Zwiers L.-H."/>
            <person name="Turgeon B.G."/>
            <person name="Goodwin S.B."/>
            <person name="Spatafora J.W."/>
            <person name="Crous P.W."/>
            <person name="Grigoriev I.V."/>
        </authorList>
    </citation>
    <scope>NUCLEOTIDE SEQUENCE</scope>
    <source>
        <strain evidence="2">P77</strain>
    </source>
</reference>
<dbReference type="Gene3D" id="1.20.120.1020">
    <property type="entry name" value="Prion-inhibition and propagation, HeLo domain"/>
    <property type="match status" value="1"/>
</dbReference>
<protein>
    <recommendedName>
        <fullName evidence="1">Protein kinase domain-containing protein</fullName>
    </recommendedName>
</protein>
<evidence type="ECO:0000313" key="2">
    <source>
        <dbReference type="EMBL" id="KAF1828902.1"/>
    </source>
</evidence>
<dbReference type="AlphaFoldDB" id="A0A6A5K3Q0"/>
<dbReference type="OrthoDB" id="1911848at2759"/>
<gene>
    <name evidence="2" type="ORF">BDW02DRAFT_511219</name>
</gene>
<dbReference type="PANTHER" id="PTHR37542:SF3">
    <property type="entry name" value="PRION-INHIBITION AND PROPAGATION HELO DOMAIN-CONTAINING PROTEIN"/>
    <property type="match status" value="1"/>
</dbReference>
<dbReference type="Proteomes" id="UP000800040">
    <property type="component" value="Unassembled WGS sequence"/>
</dbReference>
<dbReference type="SUPFAM" id="SSF56112">
    <property type="entry name" value="Protein kinase-like (PK-like)"/>
    <property type="match status" value="1"/>
</dbReference>
<organism evidence="2 3">
    <name type="scientific">Decorospora gaudefroyi</name>
    <dbReference type="NCBI Taxonomy" id="184978"/>
    <lineage>
        <taxon>Eukaryota</taxon>
        <taxon>Fungi</taxon>
        <taxon>Dikarya</taxon>
        <taxon>Ascomycota</taxon>
        <taxon>Pezizomycotina</taxon>
        <taxon>Dothideomycetes</taxon>
        <taxon>Pleosporomycetidae</taxon>
        <taxon>Pleosporales</taxon>
        <taxon>Pleosporineae</taxon>
        <taxon>Pleosporaceae</taxon>
        <taxon>Decorospora</taxon>
    </lineage>
</organism>
<sequence length="568" mass="63964">MDPISLALGAIVLIKPVCKSIHDTWQAYRLFGHGSERLRLRFSVQMSRVDSFERVLFETGKFDPPMAGRLVDHMPAQLCRDMAGLLWELYDLVQQYAAVQDRYALQADDQTSADLVAALKDMDVNNDFSRSGQDQRVKALMELAKRDGSARQNSTDWLRKVTWALRDKRSLEKLVQEFEQYTERLKTLVEVAWWPLPFFQSASAIAHVEKDGDANETGLLKGSGIRKLLVEPSLALPGKSGKNLEIARVRFRPSGRSGPFEFGRLEGTSSPEQWYMAEDRLYGSNTNEKARERIIQLAALLNEAADTDSQFKICQCVGYFNDTAEQRIGIVSILPVDPSTSPPQMHTLSSLLATKNFRPELGTRVKLAMALMKSVRMLHLYGWVHKSLRSENVLLLPANAKSQADKGTPPANPQNMSVDLAEPRIAGFEYARPESDFSSASPQHDLSENLYRHPARWGVPRERFGKSHDMYALGVILFEIGLWERVADLDKGILLSPAMAADPEAVRQRLVKHAQRRLAFYAGSRYANFVLFCLNSGVPIGQSEDQKRQEVFLNAIEHICALTEEFAH</sequence>
<feature type="domain" description="Protein kinase" evidence="1">
    <location>
        <begin position="251"/>
        <end position="568"/>
    </location>
</feature>
<dbReference type="GO" id="GO:0005524">
    <property type="term" value="F:ATP binding"/>
    <property type="evidence" value="ECO:0007669"/>
    <property type="project" value="InterPro"/>
</dbReference>
<name>A0A6A5K3Q0_9PLEO</name>
<proteinExistence type="predicted"/>
<dbReference type="InterPro" id="IPR029498">
    <property type="entry name" value="HeLo_dom"/>
</dbReference>
<keyword evidence="3" id="KW-1185">Reference proteome</keyword>
<dbReference type="EMBL" id="ML975486">
    <property type="protein sequence ID" value="KAF1828902.1"/>
    <property type="molecule type" value="Genomic_DNA"/>
</dbReference>
<dbReference type="Gene3D" id="1.10.510.10">
    <property type="entry name" value="Transferase(Phosphotransferase) domain 1"/>
    <property type="match status" value="1"/>
</dbReference>
<evidence type="ECO:0000313" key="3">
    <source>
        <dbReference type="Proteomes" id="UP000800040"/>
    </source>
</evidence>
<dbReference type="PROSITE" id="PS50011">
    <property type="entry name" value="PROTEIN_KINASE_DOM"/>
    <property type="match status" value="1"/>
</dbReference>
<dbReference type="InterPro" id="IPR000719">
    <property type="entry name" value="Prot_kinase_dom"/>
</dbReference>
<accession>A0A6A5K3Q0</accession>
<dbReference type="PANTHER" id="PTHR37542">
    <property type="entry name" value="HELO DOMAIN-CONTAINING PROTEIN-RELATED"/>
    <property type="match status" value="1"/>
</dbReference>
<dbReference type="InterPro" id="IPR011009">
    <property type="entry name" value="Kinase-like_dom_sf"/>
</dbReference>
<dbReference type="GO" id="GO:0004672">
    <property type="term" value="F:protein kinase activity"/>
    <property type="evidence" value="ECO:0007669"/>
    <property type="project" value="InterPro"/>
</dbReference>
<dbReference type="Pfam" id="PF14479">
    <property type="entry name" value="HeLo"/>
    <property type="match status" value="1"/>
</dbReference>